<evidence type="ECO:0000313" key="2">
    <source>
        <dbReference type="Proteomes" id="UP000070427"/>
    </source>
</evidence>
<comment type="caution">
    <text evidence="1">The sequence shown here is derived from an EMBL/GenBank/DDBJ whole genome shotgun (WGS) entry which is preliminary data.</text>
</comment>
<reference evidence="1 2" key="1">
    <citation type="submission" date="2015-12" db="EMBL/GenBank/DDBJ databases">
        <title>Draft genome sequnece of Fervidicola ferrireducens strain Y170.</title>
        <authorList>
            <person name="Patel B.K."/>
        </authorList>
    </citation>
    <scope>NUCLEOTIDE SEQUENCE [LARGE SCALE GENOMIC DNA]</scope>
    <source>
        <strain evidence="1 2">Y170</strain>
    </source>
</reference>
<keyword evidence="2" id="KW-1185">Reference proteome</keyword>
<dbReference type="Proteomes" id="UP000070427">
    <property type="component" value="Unassembled WGS sequence"/>
</dbReference>
<dbReference type="STRING" id="520764.AN618_05830"/>
<evidence type="ECO:0000313" key="1">
    <source>
        <dbReference type="EMBL" id="KXG78191.1"/>
    </source>
</evidence>
<proteinExistence type="predicted"/>
<organism evidence="1 2">
    <name type="scientific">Fervidicola ferrireducens</name>
    <dbReference type="NCBI Taxonomy" id="520764"/>
    <lineage>
        <taxon>Bacteria</taxon>
        <taxon>Bacillati</taxon>
        <taxon>Bacillota</taxon>
        <taxon>Clostridia</taxon>
        <taxon>Thermosediminibacterales</taxon>
        <taxon>Thermosediminibacteraceae</taxon>
        <taxon>Fervidicola</taxon>
    </lineage>
</organism>
<dbReference type="InParanoid" id="A0A140LCB6"/>
<protein>
    <submittedName>
        <fullName evidence="1">Uncharacterized protein</fullName>
    </submittedName>
</protein>
<accession>A0A140LCB6</accession>
<dbReference type="EMBL" id="LOED01000004">
    <property type="protein sequence ID" value="KXG78191.1"/>
    <property type="molecule type" value="Genomic_DNA"/>
</dbReference>
<dbReference type="AlphaFoldDB" id="A0A140LCB6"/>
<gene>
    <name evidence="1" type="ORF">AN618_05830</name>
</gene>
<sequence length="103" mass="11549">MAATISHLSEKVGEDALGRSKMSHAPRVEGRLWLSEKYRDLLRMWLTMKLPYTVELVRTPEGRYIVHLTFDFGVVREPDFTKGCLALDTNPDGVALCNVSALG</sequence>
<name>A0A140LCB6_9FIRM</name>